<keyword evidence="4" id="KW-1185">Reference proteome</keyword>
<dbReference type="AlphaFoldDB" id="A0A5C5Q391"/>
<sequence length="99" mass="10487">MDKPAEDRSVTVLKGLIKKPEIPVSVDSMNPISATAPDCLAQVVVLAEEVFEDKAVATSWMTTANNALGGKTPVSLCETEIGAHQVLRVLRAIEWGGVA</sequence>
<evidence type="ECO:0000259" key="1">
    <source>
        <dbReference type="Pfam" id="PF09722"/>
    </source>
</evidence>
<evidence type="ECO:0000313" key="3">
    <source>
        <dbReference type="EMBL" id="TWR99887.1"/>
    </source>
</evidence>
<dbReference type="InterPro" id="IPR024467">
    <property type="entry name" value="Xre/MbcA/ParS-like_toxin-bd"/>
</dbReference>
<dbReference type="Proteomes" id="UP000182858">
    <property type="component" value="Chromosome I"/>
</dbReference>
<protein>
    <submittedName>
        <fullName evidence="3">DUF2384 domain-containing protein</fullName>
    </submittedName>
</protein>
<dbReference type="GeneID" id="78554726"/>
<dbReference type="OrthoDB" id="5824177at2"/>
<organism evidence="3 5">
    <name type="scientific">Pseudomonas extremaustralis</name>
    <dbReference type="NCBI Taxonomy" id="359110"/>
    <lineage>
        <taxon>Bacteria</taxon>
        <taxon>Pseudomonadati</taxon>
        <taxon>Pseudomonadota</taxon>
        <taxon>Gammaproteobacteria</taxon>
        <taxon>Pseudomonadales</taxon>
        <taxon>Pseudomonadaceae</taxon>
        <taxon>Pseudomonas</taxon>
    </lineage>
</organism>
<dbReference type="Pfam" id="PF09722">
    <property type="entry name" value="Xre_MbcA_ParS_C"/>
    <property type="match status" value="1"/>
</dbReference>
<evidence type="ECO:0000313" key="5">
    <source>
        <dbReference type="Proteomes" id="UP000317951"/>
    </source>
</evidence>
<gene>
    <name evidence="3" type="ORF">FIV36_29090</name>
    <name evidence="2" type="ORF">SAMN05216591_3314</name>
</gene>
<evidence type="ECO:0000313" key="2">
    <source>
        <dbReference type="EMBL" id="SDF56126.1"/>
    </source>
</evidence>
<dbReference type="RefSeq" id="WP_010567761.1">
    <property type="nucleotide sequence ID" value="NZ_LT629689.1"/>
</dbReference>
<evidence type="ECO:0000313" key="4">
    <source>
        <dbReference type="Proteomes" id="UP000182858"/>
    </source>
</evidence>
<reference evidence="3 5" key="2">
    <citation type="submission" date="2019-06" db="EMBL/GenBank/DDBJ databases">
        <title>Pseudomonas bimorpha sp. nov. isolated from bovine raw milk and skim milk concentrate.</title>
        <authorList>
            <person name="Hofmann K."/>
            <person name="Huptas C."/>
            <person name="Doll E."/>
            <person name="Scherer S."/>
            <person name="Wenning M."/>
        </authorList>
    </citation>
    <scope>NUCLEOTIDE SEQUENCE [LARGE SCALE GENOMIC DNA]</scope>
    <source>
        <strain evidence="3 5">DSM 17835</strain>
    </source>
</reference>
<name>A0A5C5Q391_9PSED</name>
<feature type="domain" description="Antitoxin Xre/MbcA/ParS-like toxin-binding" evidence="1">
    <location>
        <begin position="47"/>
        <end position="96"/>
    </location>
</feature>
<reference evidence="2 4" key="1">
    <citation type="submission" date="2016-10" db="EMBL/GenBank/DDBJ databases">
        <authorList>
            <person name="Varghese N."/>
            <person name="Submissions S."/>
        </authorList>
    </citation>
    <scope>NUCLEOTIDE SEQUENCE [LARGE SCALE GENOMIC DNA]</scope>
    <source>
        <strain evidence="2 4">DSM 17835</strain>
    </source>
</reference>
<dbReference type="EMBL" id="VFET01000042">
    <property type="protein sequence ID" value="TWR99887.1"/>
    <property type="molecule type" value="Genomic_DNA"/>
</dbReference>
<proteinExistence type="predicted"/>
<accession>A0A5C5Q391</accession>
<dbReference type="EMBL" id="LT629689">
    <property type="protein sequence ID" value="SDF56126.1"/>
    <property type="molecule type" value="Genomic_DNA"/>
</dbReference>
<dbReference type="Proteomes" id="UP000317951">
    <property type="component" value="Unassembled WGS sequence"/>
</dbReference>